<evidence type="ECO:0000313" key="3">
    <source>
        <dbReference type="EMBL" id="QEL14047.1"/>
    </source>
</evidence>
<dbReference type="PROSITE" id="PS50966">
    <property type="entry name" value="ZF_SWIM"/>
    <property type="match status" value="1"/>
</dbReference>
<organism evidence="3 4">
    <name type="scientific">Limnoglobus roseus</name>
    <dbReference type="NCBI Taxonomy" id="2598579"/>
    <lineage>
        <taxon>Bacteria</taxon>
        <taxon>Pseudomonadati</taxon>
        <taxon>Planctomycetota</taxon>
        <taxon>Planctomycetia</taxon>
        <taxon>Gemmatales</taxon>
        <taxon>Gemmataceae</taxon>
        <taxon>Limnoglobus</taxon>
    </lineage>
</organism>
<protein>
    <recommendedName>
        <fullName evidence="2">SWIM-type domain-containing protein</fullName>
    </recommendedName>
</protein>
<feature type="domain" description="SWIM-type" evidence="2">
    <location>
        <begin position="71"/>
        <end position="106"/>
    </location>
</feature>
<dbReference type="GO" id="GO:0008270">
    <property type="term" value="F:zinc ion binding"/>
    <property type="evidence" value="ECO:0007669"/>
    <property type="project" value="UniProtKB-KW"/>
</dbReference>
<accession>A0A5C1A780</accession>
<dbReference type="EMBL" id="CP042425">
    <property type="protein sequence ID" value="QEL14047.1"/>
    <property type="molecule type" value="Genomic_DNA"/>
</dbReference>
<name>A0A5C1A780_9BACT</name>
<keyword evidence="1" id="KW-0479">Metal-binding</keyword>
<keyword evidence="1" id="KW-0862">Zinc</keyword>
<dbReference type="InterPro" id="IPR007527">
    <property type="entry name" value="Znf_SWIM"/>
</dbReference>
<evidence type="ECO:0000256" key="1">
    <source>
        <dbReference type="PROSITE-ProRule" id="PRU00325"/>
    </source>
</evidence>
<dbReference type="RefSeq" id="WP_149108970.1">
    <property type="nucleotide sequence ID" value="NZ_CP042425.1"/>
</dbReference>
<dbReference type="AlphaFoldDB" id="A0A5C1A780"/>
<keyword evidence="1" id="KW-0863">Zinc-finger</keyword>
<evidence type="ECO:0000259" key="2">
    <source>
        <dbReference type="PROSITE" id="PS50966"/>
    </source>
</evidence>
<keyword evidence="4" id="KW-1185">Reference proteome</keyword>
<sequence length="113" mass="12164">MSVLDIVTGQLPASKSHAARRWAFVPTSEPTKPGLGTLTIVQGKRDLDSYGIDVEAGEVLFCKLDAAADVYGVACDRAGRPVKCTCDGFHFKRTCKHCDAAKELIREGLIAAR</sequence>
<reference evidence="4" key="1">
    <citation type="submission" date="2019-08" db="EMBL/GenBank/DDBJ databases">
        <title>Limnoglobus roseus gen. nov., sp. nov., a novel freshwater planctomycete with a giant genome from the family Gemmataceae.</title>
        <authorList>
            <person name="Kulichevskaya I.S."/>
            <person name="Naumoff D.G."/>
            <person name="Miroshnikov K."/>
            <person name="Ivanova A."/>
            <person name="Philippov D.A."/>
            <person name="Hakobyan A."/>
            <person name="Rijpstra I.C."/>
            <person name="Sinninghe Damste J.S."/>
            <person name="Liesack W."/>
            <person name="Dedysh S.N."/>
        </authorList>
    </citation>
    <scope>NUCLEOTIDE SEQUENCE [LARGE SCALE GENOMIC DNA]</scope>
    <source>
        <strain evidence="4">PX52</strain>
    </source>
</reference>
<gene>
    <name evidence="3" type="ORF">PX52LOC_00910</name>
</gene>
<dbReference type="KEGG" id="lrs:PX52LOC_00910"/>
<proteinExistence type="predicted"/>
<dbReference type="Proteomes" id="UP000324974">
    <property type="component" value="Chromosome"/>
</dbReference>
<evidence type="ECO:0000313" key="4">
    <source>
        <dbReference type="Proteomes" id="UP000324974"/>
    </source>
</evidence>